<dbReference type="VEuPathDB" id="AmoebaDB:NAEGRDRAFT_66270"/>
<protein>
    <submittedName>
        <fullName evidence="4">Predicted protein</fullName>
    </submittedName>
</protein>
<proteinExistence type="predicted"/>
<dbReference type="PANTHER" id="PTHR44858">
    <property type="entry name" value="TETRATRICOPEPTIDE REPEAT PROTEIN 6"/>
    <property type="match status" value="1"/>
</dbReference>
<evidence type="ECO:0000256" key="2">
    <source>
        <dbReference type="ARBA" id="ARBA00022803"/>
    </source>
</evidence>
<dbReference type="Gene3D" id="1.25.40.10">
    <property type="entry name" value="Tetratricopeptide repeat domain"/>
    <property type="match status" value="2"/>
</dbReference>
<dbReference type="OrthoDB" id="9991317at2759"/>
<dbReference type="KEGG" id="ngr:NAEGRDRAFT_66270"/>
<dbReference type="EMBL" id="GG738861">
    <property type="protein sequence ID" value="EFC45822.1"/>
    <property type="molecule type" value="Genomic_DNA"/>
</dbReference>
<keyword evidence="1" id="KW-0677">Repeat</keyword>
<dbReference type="InParanoid" id="D2VBM7"/>
<dbReference type="Proteomes" id="UP000006671">
    <property type="component" value="Unassembled WGS sequence"/>
</dbReference>
<dbReference type="Pfam" id="PF13181">
    <property type="entry name" value="TPR_8"/>
    <property type="match status" value="2"/>
</dbReference>
<dbReference type="InterPro" id="IPR019734">
    <property type="entry name" value="TPR_rpt"/>
</dbReference>
<evidence type="ECO:0000313" key="5">
    <source>
        <dbReference type="Proteomes" id="UP000006671"/>
    </source>
</evidence>
<feature type="repeat" description="TPR" evidence="3">
    <location>
        <begin position="103"/>
        <end position="136"/>
    </location>
</feature>
<sequence length="622" mass="72784">MSIRAARLSWSTVVRVGKLALFSNNTNKKIFSHHQFTKLNTFNTFTNININNTNNAIRQYHSKSTLHNNTAIENVTLEDSIESSKKDRIQHLTDVLDLNPNFAPALLERGLLYQELHDFTNSCIDLEKAIEIDPNIEGLVNLHTQLGYMYSKVEKCHEKAILHLEKALDLCFEANIIPSNIIFMLTYTLYDNNGHHEKSIKLLTRGIKFLSSLEATEELSELYVLRGNTLISEYKMFERGNQDYETSLQLGVKTKLYCLRIILNSYVNLQLFDDKILMYYNMASDIIKQFEAENVKQLDYHVAEMYYTEYSKINTIMRDYYWNRKEFTLAQQYAGEAIYKNNPENIRIDPMQHNDYRCLCLLNGNFRDVLENVEYIYGKIASNITVDLSFKGEYSELFGNKTETLISQRIFLGLLYEADRQIDNSILFCGPIKELLKDYKIDENFTCIPKEKLETLYHVLEGYCNLHQGDHSLLNENISLVVKYFPFYLFTIGTRYKIRNEMDRSREYYLQYFDKSGDLEGLSEATDCLISLNRYEEAVEESDKLLERDPLYIHALYNKGESLFHLGKLESARKCFDLAITEAEKQNHKHLELMVHSLKQMWPQYLILSIPITLKKTNKKLI</sequence>
<reference evidence="4 5" key="1">
    <citation type="journal article" date="2010" name="Cell">
        <title>The genome of Naegleria gruberi illuminates early eukaryotic versatility.</title>
        <authorList>
            <person name="Fritz-Laylin L.K."/>
            <person name="Prochnik S.E."/>
            <person name="Ginger M.L."/>
            <person name="Dacks J.B."/>
            <person name="Carpenter M.L."/>
            <person name="Field M.C."/>
            <person name="Kuo A."/>
            <person name="Paredez A."/>
            <person name="Chapman J."/>
            <person name="Pham J."/>
            <person name="Shu S."/>
            <person name="Neupane R."/>
            <person name="Cipriano M."/>
            <person name="Mancuso J."/>
            <person name="Tu H."/>
            <person name="Salamov A."/>
            <person name="Lindquist E."/>
            <person name="Shapiro H."/>
            <person name="Lucas S."/>
            <person name="Grigoriev I.V."/>
            <person name="Cande W.Z."/>
            <person name="Fulton C."/>
            <person name="Rokhsar D.S."/>
            <person name="Dawson S.C."/>
        </authorList>
    </citation>
    <scope>NUCLEOTIDE SEQUENCE [LARGE SCALE GENOMIC DNA]</scope>
    <source>
        <strain evidence="4 5">NEG-M</strain>
    </source>
</reference>
<keyword evidence="5" id="KW-1185">Reference proteome</keyword>
<dbReference type="PROSITE" id="PS50005">
    <property type="entry name" value="TPR"/>
    <property type="match status" value="1"/>
</dbReference>
<name>D2VBM7_NAEGR</name>
<evidence type="ECO:0000256" key="3">
    <source>
        <dbReference type="PROSITE-ProRule" id="PRU00339"/>
    </source>
</evidence>
<dbReference type="RefSeq" id="XP_002678566.1">
    <property type="nucleotide sequence ID" value="XM_002678520.1"/>
</dbReference>
<dbReference type="AlphaFoldDB" id="D2VBM7"/>
<dbReference type="SUPFAM" id="SSF48452">
    <property type="entry name" value="TPR-like"/>
    <property type="match status" value="1"/>
</dbReference>
<evidence type="ECO:0000256" key="1">
    <source>
        <dbReference type="ARBA" id="ARBA00022737"/>
    </source>
</evidence>
<dbReference type="PANTHER" id="PTHR44858:SF1">
    <property type="entry name" value="UDP-N-ACETYLGLUCOSAMINE--PEPTIDE N-ACETYLGLUCOSAMINYLTRANSFERASE SPINDLY-RELATED"/>
    <property type="match status" value="1"/>
</dbReference>
<accession>D2VBM7</accession>
<dbReference type="SUPFAM" id="SSF81901">
    <property type="entry name" value="HCP-like"/>
    <property type="match status" value="1"/>
</dbReference>
<dbReference type="InterPro" id="IPR011990">
    <property type="entry name" value="TPR-like_helical_dom_sf"/>
</dbReference>
<evidence type="ECO:0000313" key="4">
    <source>
        <dbReference type="EMBL" id="EFC45822.1"/>
    </source>
</evidence>
<dbReference type="GeneID" id="8859123"/>
<dbReference type="SMART" id="SM00028">
    <property type="entry name" value="TPR"/>
    <property type="match status" value="3"/>
</dbReference>
<dbReference type="InterPro" id="IPR050498">
    <property type="entry name" value="Ycf3"/>
</dbReference>
<keyword evidence="2 3" id="KW-0802">TPR repeat</keyword>
<gene>
    <name evidence="4" type="ORF">NAEGRDRAFT_66270</name>
</gene>
<organism evidence="5">
    <name type="scientific">Naegleria gruberi</name>
    <name type="common">Amoeba</name>
    <dbReference type="NCBI Taxonomy" id="5762"/>
    <lineage>
        <taxon>Eukaryota</taxon>
        <taxon>Discoba</taxon>
        <taxon>Heterolobosea</taxon>
        <taxon>Tetramitia</taxon>
        <taxon>Eutetramitia</taxon>
        <taxon>Vahlkampfiidae</taxon>
        <taxon>Naegleria</taxon>
    </lineage>
</organism>